<name>A0ABW9ZY56_9BACT</name>
<evidence type="ECO:0000256" key="2">
    <source>
        <dbReference type="ARBA" id="ARBA00022676"/>
    </source>
</evidence>
<evidence type="ECO:0000313" key="5">
    <source>
        <dbReference type="EMBL" id="NCI50637.1"/>
    </source>
</evidence>
<sequence length="330" mass="37723">MNERKQIVLVNANFARGNALFNYLKKYSQESSERFVYWDEFAFSVEPLPESDAVLVFNQPSCSIETHCDPGKTIAFMMEPGDRNEHPWMFRQLDRYAVVYSPINHSANTILSHGFLGWMLDGDRNFLADMPVPEKTKAVSCIASNLTQLKGHNDRVRFVNELKKQLPAIDFFGKGSNYLPDKMDGLRDYYYSIAIENSSAPYYFTEKINDCFLAYTVPVYHGCKNIGKFFPAKAFIQIDINDPRSAMRQIRECLFRNDWPERIEALKEARELVLNKYQPLAGAAAALRNIQPSGKKNFEITPVTPSLKKRISNAWFQIKHAGATSKSVST</sequence>
<dbReference type="SUPFAM" id="SSF53756">
    <property type="entry name" value="UDP-Glycosyltransferase/glycogen phosphorylase"/>
    <property type="match status" value="1"/>
</dbReference>
<dbReference type="InterPro" id="IPR001503">
    <property type="entry name" value="Glyco_trans_10"/>
</dbReference>
<dbReference type="InterPro" id="IPR038577">
    <property type="entry name" value="GT10-like_C_sf"/>
</dbReference>
<reference evidence="5 6" key="1">
    <citation type="submission" date="2020-01" db="EMBL/GenBank/DDBJ databases">
        <title>Genome analysis.</title>
        <authorList>
            <person name="Wu S."/>
            <person name="Wang G."/>
        </authorList>
    </citation>
    <scope>NUCLEOTIDE SEQUENCE [LARGE SCALE GENOMIC DNA]</scope>
    <source>
        <strain evidence="5 6">SYL130</strain>
    </source>
</reference>
<comment type="similarity">
    <text evidence="1">Belongs to the glycosyltransferase 10 family.</text>
</comment>
<accession>A0ABW9ZY56</accession>
<keyword evidence="6" id="KW-1185">Reference proteome</keyword>
<dbReference type="InterPro" id="IPR055270">
    <property type="entry name" value="Glyco_tran_10_C"/>
</dbReference>
<dbReference type="Pfam" id="PF00852">
    <property type="entry name" value="Glyco_transf_10"/>
    <property type="match status" value="1"/>
</dbReference>
<keyword evidence="2" id="KW-0328">Glycosyltransferase</keyword>
<keyword evidence="3" id="KW-0808">Transferase</keyword>
<dbReference type="RefSeq" id="WP_161818955.1">
    <property type="nucleotide sequence ID" value="NZ_JAACJS010000015.1"/>
</dbReference>
<gene>
    <name evidence="5" type="ORF">GWC95_11930</name>
</gene>
<dbReference type="PANTHER" id="PTHR11929">
    <property type="entry name" value="ALPHA- 1,3 -FUCOSYLTRANSFERASE"/>
    <property type="match status" value="1"/>
</dbReference>
<dbReference type="Gene3D" id="3.40.50.11660">
    <property type="entry name" value="Glycosyl transferase family 10, C-terminal domain"/>
    <property type="match status" value="1"/>
</dbReference>
<evidence type="ECO:0000256" key="3">
    <source>
        <dbReference type="ARBA" id="ARBA00022679"/>
    </source>
</evidence>
<feature type="domain" description="Fucosyltransferase C-terminal" evidence="4">
    <location>
        <begin position="133"/>
        <end position="239"/>
    </location>
</feature>
<protein>
    <recommendedName>
        <fullName evidence="4">Fucosyltransferase C-terminal domain-containing protein</fullName>
    </recommendedName>
</protein>
<dbReference type="Proteomes" id="UP000753802">
    <property type="component" value="Unassembled WGS sequence"/>
</dbReference>
<proteinExistence type="inferred from homology"/>
<organism evidence="5 6">
    <name type="scientific">Sediminibacterium roseum</name>
    <dbReference type="NCBI Taxonomy" id="1978412"/>
    <lineage>
        <taxon>Bacteria</taxon>
        <taxon>Pseudomonadati</taxon>
        <taxon>Bacteroidota</taxon>
        <taxon>Chitinophagia</taxon>
        <taxon>Chitinophagales</taxon>
        <taxon>Chitinophagaceae</taxon>
        <taxon>Sediminibacterium</taxon>
    </lineage>
</organism>
<evidence type="ECO:0000313" key="6">
    <source>
        <dbReference type="Proteomes" id="UP000753802"/>
    </source>
</evidence>
<comment type="caution">
    <text evidence="5">The sequence shown here is derived from an EMBL/GenBank/DDBJ whole genome shotgun (WGS) entry which is preliminary data.</text>
</comment>
<evidence type="ECO:0000256" key="1">
    <source>
        <dbReference type="ARBA" id="ARBA00008919"/>
    </source>
</evidence>
<evidence type="ECO:0000259" key="4">
    <source>
        <dbReference type="Pfam" id="PF00852"/>
    </source>
</evidence>
<dbReference type="PANTHER" id="PTHR11929:SF194">
    <property type="entry name" value="ALPHA-(1,3)-FUCOSYLTRANSFERASE 10"/>
    <property type="match status" value="1"/>
</dbReference>
<dbReference type="EMBL" id="JAACJS010000015">
    <property type="protein sequence ID" value="NCI50637.1"/>
    <property type="molecule type" value="Genomic_DNA"/>
</dbReference>